<dbReference type="PATRIC" id="fig|1705561.3.peg.5241"/>
<feature type="domain" description="Metallo-beta-lactamase" evidence="5">
    <location>
        <begin position="19"/>
        <end position="213"/>
    </location>
</feature>
<dbReference type="PANTHER" id="PTHR43546:SF9">
    <property type="entry name" value="L-ASCORBATE-6-PHOSPHATE LACTONASE ULAG-RELATED"/>
    <property type="match status" value="1"/>
</dbReference>
<dbReference type="PANTHER" id="PTHR43546">
    <property type="entry name" value="UPF0173 METAL-DEPENDENT HYDROLASE MJ1163-RELATED"/>
    <property type="match status" value="1"/>
</dbReference>
<evidence type="ECO:0000259" key="5">
    <source>
        <dbReference type="Pfam" id="PF12706"/>
    </source>
</evidence>
<name>A0A0N0UGW7_9BACL</name>
<dbReference type="OrthoDB" id="9805728at2"/>
<keyword evidence="1" id="KW-0378">Hydrolase</keyword>
<dbReference type="RefSeq" id="WP_053783367.1">
    <property type="nucleotide sequence ID" value="NZ_LITU01000078.1"/>
</dbReference>
<organism evidence="6 7">
    <name type="scientific">Paenibacillus xylanivorans</name>
    <dbReference type="NCBI Taxonomy" id="1705561"/>
    <lineage>
        <taxon>Bacteria</taxon>
        <taxon>Bacillati</taxon>
        <taxon>Bacillota</taxon>
        <taxon>Bacilli</taxon>
        <taxon>Bacillales</taxon>
        <taxon>Paenibacillaceae</taxon>
        <taxon>Paenibacillus</taxon>
    </lineage>
</organism>
<evidence type="ECO:0000313" key="7">
    <source>
        <dbReference type="Proteomes" id="UP000037688"/>
    </source>
</evidence>
<evidence type="ECO:0000256" key="3">
    <source>
        <dbReference type="ARBA" id="ARBA00034301"/>
    </source>
</evidence>
<dbReference type="InterPro" id="IPR050114">
    <property type="entry name" value="UPF0173_UPF0282_UlaG_hydrolase"/>
</dbReference>
<proteinExistence type="predicted"/>
<evidence type="ECO:0000256" key="4">
    <source>
        <dbReference type="ARBA" id="ARBA00048505"/>
    </source>
</evidence>
<keyword evidence="7" id="KW-1185">Reference proteome</keyword>
<dbReference type="InterPro" id="IPR036866">
    <property type="entry name" value="RibonucZ/Hydroxyglut_hydro"/>
</dbReference>
<protein>
    <recommendedName>
        <fullName evidence="5">Metallo-beta-lactamase domain-containing protein</fullName>
    </recommendedName>
</protein>
<sequence>MKIQLIRNATLWLEYGGLNILVDPMLMDKEVMPAFPNTPNDLRNPRVSLPETETDYMDPDLLIVTHTHPDHWDEAAAKQLRKDIPLLCQPGDEAVFTGAGFTNVTAVDDKHEYHSVRFARTPGQHGTGEIGERMGKVSGFVLEADGEPVLYIAGDTIWCEEPAEAIRQYQPEVIVVNAGGARFLQGDPITMDGPDVAAVKRHAPDAHVIAVHMDAINHCMMSSVDLASYLASEQLDGQVLIPRDGESFEFGPGAGLK</sequence>
<dbReference type="SUPFAM" id="SSF56281">
    <property type="entry name" value="Metallo-hydrolase/oxidoreductase"/>
    <property type="match status" value="1"/>
</dbReference>
<comment type="catalytic activity">
    <reaction evidence="2">
        <text>3',5'-cyclic CMP + H2O = CMP + H(+)</text>
        <dbReference type="Rhea" id="RHEA:72675"/>
        <dbReference type="ChEBI" id="CHEBI:15377"/>
        <dbReference type="ChEBI" id="CHEBI:15378"/>
        <dbReference type="ChEBI" id="CHEBI:58003"/>
        <dbReference type="ChEBI" id="CHEBI:60377"/>
    </reaction>
    <physiologicalReaction direction="left-to-right" evidence="2">
        <dbReference type="Rhea" id="RHEA:72676"/>
    </physiologicalReaction>
</comment>
<evidence type="ECO:0000256" key="2">
    <source>
        <dbReference type="ARBA" id="ARBA00034221"/>
    </source>
</evidence>
<reference evidence="6 7" key="1">
    <citation type="submission" date="2015-08" db="EMBL/GenBank/DDBJ databases">
        <title>Draft genome sequence of cellulolytic and xylanolytic Paenibacillus sp. A59, isolated from a decaying forest soil from Patagonia, Argentina.</title>
        <authorList>
            <person name="Ghio S."/>
            <person name="Caceres A.M."/>
            <person name="Talia P."/>
            <person name="Grasso D."/>
            <person name="Campos E."/>
        </authorList>
    </citation>
    <scope>NUCLEOTIDE SEQUENCE [LARGE SCALE GENOMIC DNA]</scope>
    <source>
        <strain evidence="6 7">A59</strain>
    </source>
</reference>
<evidence type="ECO:0000313" key="6">
    <source>
        <dbReference type="EMBL" id="KOY13684.1"/>
    </source>
</evidence>
<dbReference type="InterPro" id="IPR001279">
    <property type="entry name" value="Metallo-B-lactamas"/>
</dbReference>
<gene>
    <name evidence="6" type="ORF">AMS66_25015</name>
</gene>
<comment type="function">
    <text evidence="3">Counteracts the endogenous Pycsar antiviral defense system. Phosphodiesterase that enables metal-dependent hydrolysis of host cyclic nucleotide Pycsar defense signals such as cCMP and cUMP.</text>
</comment>
<comment type="catalytic activity">
    <reaction evidence="4">
        <text>3',5'-cyclic UMP + H2O = UMP + H(+)</text>
        <dbReference type="Rhea" id="RHEA:70575"/>
        <dbReference type="ChEBI" id="CHEBI:15377"/>
        <dbReference type="ChEBI" id="CHEBI:15378"/>
        <dbReference type="ChEBI" id="CHEBI:57865"/>
        <dbReference type="ChEBI" id="CHEBI:184387"/>
    </reaction>
    <physiologicalReaction direction="left-to-right" evidence="4">
        <dbReference type="Rhea" id="RHEA:70576"/>
    </physiologicalReaction>
</comment>
<dbReference type="AlphaFoldDB" id="A0A0N0UGW7"/>
<evidence type="ECO:0000256" key="1">
    <source>
        <dbReference type="ARBA" id="ARBA00022801"/>
    </source>
</evidence>
<dbReference type="Gene3D" id="3.60.15.10">
    <property type="entry name" value="Ribonuclease Z/Hydroxyacylglutathione hydrolase-like"/>
    <property type="match status" value="1"/>
</dbReference>
<dbReference type="Pfam" id="PF12706">
    <property type="entry name" value="Lactamase_B_2"/>
    <property type="match status" value="1"/>
</dbReference>
<dbReference type="EMBL" id="LITU01000078">
    <property type="protein sequence ID" value="KOY13684.1"/>
    <property type="molecule type" value="Genomic_DNA"/>
</dbReference>
<dbReference type="GO" id="GO:0016787">
    <property type="term" value="F:hydrolase activity"/>
    <property type="evidence" value="ECO:0007669"/>
    <property type="project" value="UniProtKB-KW"/>
</dbReference>
<accession>A0A0N0UGW7</accession>
<dbReference type="Proteomes" id="UP000037688">
    <property type="component" value="Unassembled WGS sequence"/>
</dbReference>
<comment type="caution">
    <text evidence="6">The sequence shown here is derived from an EMBL/GenBank/DDBJ whole genome shotgun (WGS) entry which is preliminary data.</text>
</comment>